<dbReference type="AlphaFoldDB" id="A0A286ABT6"/>
<accession>A0A286ABT6</accession>
<dbReference type="EMBL" id="OCMU01000001">
    <property type="protein sequence ID" value="SOD19366.1"/>
    <property type="molecule type" value="Genomic_DNA"/>
</dbReference>
<name>A0A286ABT6_9PROT</name>
<evidence type="ECO:0000313" key="2">
    <source>
        <dbReference type="Proteomes" id="UP000219335"/>
    </source>
</evidence>
<proteinExistence type="predicted"/>
<reference evidence="1 2" key="1">
    <citation type="submission" date="2017-09" db="EMBL/GenBank/DDBJ databases">
        <authorList>
            <person name="Ehlers B."/>
            <person name="Leendertz F.H."/>
        </authorList>
    </citation>
    <scope>NUCLEOTIDE SEQUENCE [LARGE SCALE GENOMIC DNA]</scope>
    <source>
        <strain evidence="1 2">Nm42</strain>
    </source>
</reference>
<organism evidence="1 2">
    <name type="scientific">Nitrosomonas ureae</name>
    <dbReference type="NCBI Taxonomy" id="44577"/>
    <lineage>
        <taxon>Bacteria</taxon>
        <taxon>Pseudomonadati</taxon>
        <taxon>Pseudomonadota</taxon>
        <taxon>Betaproteobacteria</taxon>
        <taxon>Nitrosomonadales</taxon>
        <taxon>Nitrosomonadaceae</taxon>
        <taxon>Nitrosomonas</taxon>
    </lineage>
</organism>
<dbReference type="RefSeq" id="WP_097105751.1">
    <property type="nucleotide sequence ID" value="NZ_OCMU01000001.1"/>
</dbReference>
<sequence length="142" mass="16035">METKLSPHAAAAQAIRVELKKLGVKAKVTSERFSMGNAVTVYLEDINPAMMEAIKEITSKYQFGTFRAMEDYYDMNNIIQGLPQVKYVHISNRPSAAMKDKISQALLATKYPGFETAVPFDASELVHNYFRNAQFWKEHLAA</sequence>
<gene>
    <name evidence="1" type="ORF">SAMN06297164_2349</name>
</gene>
<dbReference type="Proteomes" id="UP000219335">
    <property type="component" value="Unassembled WGS sequence"/>
</dbReference>
<protein>
    <submittedName>
        <fullName evidence="1">Uncharacterized protein</fullName>
    </submittedName>
</protein>
<evidence type="ECO:0000313" key="1">
    <source>
        <dbReference type="EMBL" id="SOD19366.1"/>
    </source>
</evidence>